<dbReference type="EMBL" id="UOGF01000060">
    <property type="protein sequence ID" value="VAX30442.1"/>
    <property type="molecule type" value="Genomic_DNA"/>
</dbReference>
<keyword evidence="1" id="KW-0807">Transducer</keyword>
<dbReference type="AlphaFoldDB" id="A0A3B1CQ52"/>
<dbReference type="PANTHER" id="PTHR32089">
    <property type="entry name" value="METHYL-ACCEPTING CHEMOTAXIS PROTEIN MCPB"/>
    <property type="match status" value="1"/>
</dbReference>
<dbReference type="InterPro" id="IPR004089">
    <property type="entry name" value="MCPsignal_dom"/>
</dbReference>
<proteinExistence type="predicted"/>
<sequence length="421" mass="46272">MSAYFLKAWTSSGLGFLALYWFDVSSESFWVLAVVSINWGLLSKSYLKSHIAVVSQEVASSEDPLVLEERSDASFEMETTRDMAAADENKDEDSTLQPGAISEERKKDMDLQFVAIRREVQQVNGLLEDAIEKLNQNFTALEAGTRAQRDLIGDITSDSSVEEEGAGESIDFERFAMETEKLMAELVGNIVHTSKHSMRLVEKLEDVTDLVKNILRDVGGVDSIAEQTKVLAINATIEAARAGTAGRGFAVVAAEVRQLSNHSKAFGMGIVKHVQEIREAIERAEKSTNDLASKDMNFVLQAKRETEQMMKGLSALHQKMIEGVDSVSTISAQITNNVGSAITALQFEDLVRQLLDGVLLRMEKIEAIVSGEEVCIIEKSDVYTENKIENDSYQTVGATTEQASNTKVVQENVGAGDIELF</sequence>
<accession>A0A3B1CQ52</accession>
<name>A0A3B1CQ52_9ZZZZ</name>
<dbReference type="SMART" id="SM00283">
    <property type="entry name" value="MA"/>
    <property type="match status" value="1"/>
</dbReference>
<dbReference type="SUPFAM" id="SSF58104">
    <property type="entry name" value="Methyl-accepting chemotaxis protein (MCP) signaling domain"/>
    <property type="match status" value="1"/>
</dbReference>
<evidence type="ECO:0000256" key="1">
    <source>
        <dbReference type="ARBA" id="ARBA00023224"/>
    </source>
</evidence>
<evidence type="ECO:0000313" key="3">
    <source>
        <dbReference type="EMBL" id="VAX30442.1"/>
    </source>
</evidence>
<feature type="domain" description="Methyl-accepting transducer" evidence="2">
    <location>
        <begin position="112"/>
        <end position="349"/>
    </location>
</feature>
<evidence type="ECO:0000259" key="2">
    <source>
        <dbReference type="PROSITE" id="PS50111"/>
    </source>
</evidence>
<dbReference type="Pfam" id="PF00015">
    <property type="entry name" value="MCPsignal"/>
    <property type="match status" value="1"/>
</dbReference>
<dbReference type="GO" id="GO:0016020">
    <property type="term" value="C:membrane"/>
    <property type="evidence" value="ECO:0007669"/>
    <property type="project" value="InterPro"/>
</dbReference>
<organism evidence="3">
    <name type="scientific">hydrothermal vent metagenome</name>
    <dbReference type="NCBI Taxonomy" id="652676"/>
    <lineage>
        <taxon>unclassified sequences</taxon>
        <taxon>metagenomes</taxon>
        <taxon>ecological metagenomes</taxon>
    </lineage>
</organism>
<dbReference type="GO" id="GO:0007165">
    <property type="term" value="P:signal transduction"/>
    <property type="evidence" value="ECO:0007669"/>
    <property type="project" value="UniProtKB-KW"/>
</dbReference>
<dbReference type="Gene3D" id="1.10.287.950">
    <property type="entry name" value="Methyl-accepting chemotaxis protein"/>
    <property type="match status" value="1"/>
</dbReference>
<gene>
    <name evidence="3" type="ORF">MNBD_NITROSPIRAE01-708</name>
</gene>
<reference evidence="3" key="1">
    <citation type="submission" date="2018-06" db="EMBL/GenBank/DDBJ databases">
        <authorList>
            <person name="Zhirakovskaya E."/>
        </authorList>
    </citation>
    <scope>NUCLEOTIDE SEQUENCE</scope>
</reference>
<dbReference type="PROSITE" id="PS50111">
    <property type="entry name" value="CHEMOTAXIS_TRANSDUC_2"/>
    <property type="match status" value="1"/>
</dbReference>
<protein>
    <submittedName>
        <fullName evidence="3">Methyl-accepting chemotaxis protein</fullName>
    </submittedName>
</protein>
<dbReference type="PANTHER" id="PTHR32089:SF120">
    <property type="entry name" value="METHYL-ACCEPTING CHEMOTAXIS PROTEIN TLPQ"/>
    <property type="match status" value="1"/>
</dbReference>